<dbReference type="EMBL" id="BPLR01017958">
    <property type="protein sequence ID" value="GIY95749.1"/>
    <property type="molecule type" value="Genomic_DNA"/>
</dbReference>
<evidence type="ECO:0000313" key="1">
    <source>
        <dbReference type="EMBL" id="GIY95749.1"/>
    </source>
</evidence>
<evidence type="ECO:0000313" key="2">
    <source>
        <dbReference type="Proteomes" id="UP001054945"/>
    </source>
</evidence>
<keyword evidence="2" id="KW-1185">Reference proteome</keyword>
<accession>A0AAV4XPM6</accession>
<protein>
    <submittedName>
        <fullName evidence="1">Uncharacterized protein</fullName>
    </submittedName>
</protein>
<reference evidence="1 2" key="1">
    <citation type="submission" date="2021-06" db="EMBL/GenBank/DDBJ databases">
        <title>Caerostris extrusa draft genome.</title>
        <authorList>
            <person name="Kono N."/>
            <person name="Arakawa K."/>
        </authorList>
    </citation>
    <scope>NUCLEOTIDE SEQUENCE [LARGE SCALE GENOMIC DNA]</scope>
</reference>
<name>A0AAV4XPM6_CAEEX</name>
<organism evidence="1 2">
    <name type="scientific">Caerostris extrusa</name>
    <name type="common">Bark spider</name>
    <name type="synonym">Caerostris bankana</name>
    <dbReference type="NCBI Taxonomy" id="172846"/>
    <lineage>
        <taxon>Eukaryota</taxon>
        <taxon>Metazoa</taxon>
        <taxon>Ecdysozoa</taxon>
        <taxon>Arthropoda</taxon>
        <taxon>Chelicerata</taxon>
        <taxon>Arachnida</taxon>
        <taxon>Araneae</taxon>
        <taxon>Araneomorphae</taxon>
        <taxon>Entelegynae</taxon>
        <taxon>Araneoidea</taxon>
        <taxon>Araneidae</taxon>
        <taxon>Caerostris</taxon>
    </lineage>
</organism>
<gene>
    <name evidence="1" type="ORF">CEXT_505611</name>
</gene>
<dbReference type="Proteomes" id="UP001054945">
    <property type="component" value="Unassembled WGS sequence"/>
</dbReference>
<proteinExistence type="predicted"/>
<dbReference type="AlphaFoldDB" id="A0AAV4XPM6"/>
<sequence length="98" mass="11141">MVSHNGWRSALHQQGFLRASGHLRQRIRYLGRRKLGAFLQNVDVRRVPGDLALLPRGAHLPEEEPLQVEVRMNVLRGRTPSGWQRCGWTSTRSTTTTG</sequence>
<comment type="caution">
    <text evidence="1">The sequence shown here is derived from an EMBL/GenBank/DDBJ whole genome shotgun (WGS) entry which is preliminary data.</text>
</comment>